<evidence type="ECO:0000313" key="2">
    <source>
        <dbReference type="EMBL" id="MBP2185005.1"/>
    </source>
</evidence>
<evidence type="ECO:0000313" key="3">
    <source>
        <dbReference type="Proteomes" id="UP000741013"/>
    </source>
</evidence>
<dbReference type="EMBL" id="JAGGMS010000001">
    <property type="protein sequence ID" value="MBP2185005.1"/>
    <property type="molecule type" value="Genomic_DNA"/>
</dbReference>
<accession>A0ABS4Q012</accession>
<protein>
    <recommendedName>
        <fullName evidence="4">DUF222 domain-containing protein</fullName>
    </recommendedName>
</protein>
<feature type="region of interest" description="Disordered" evidence="1">
    <location>
        <begin position="126"/>
        <end position="152"/>
    </location>
</feature>
<proteinExistence type="predicted"/>
<name>A0ABS4Q012_9PSEU</name>
<gene>
    <name evidence="2" type="ORF">JOM49_006531</name>
</gene>
<comment type="caution">
    <text evidence="2">The sequence shown here is derived from an EMBL/GenBank/DDBJ whole genome shotgun (WGS) entry which is preliminary data.</text>
</comment>
<organism evidence="2 3">
    <name type="scientific">Amycolatopsis magusensis</name>
    <dbReference type="NCBI Taxonomy" id="882444"/>
    <lineage>
        <taxon>Bacteria</taxon>
        <taxon>Bacillati</taxon>
        <taxon>Actinomycetota</taxon>
        <taxon>Actinomycetes</taxon>
        <taxon>Pseudonocardiales</taxon>
        <taxon>Pseudonocardiaceae</taxon>
        <taxon>Amycolatopsis</taxon>
    </lineage>
</organism>
<evidence type="ECO:0000256" key="1">
    <source>
        <dbReference type="SAM" id="MobiDB-lite"/>
    </source>
</evidence>
<keyword evidence="3" id="KW-1185">Reference proteome</keyword>
<reference evidence="2 3" key="1">
    <citation type="submission" date="2021-03" db="EMBL/GenBank/DDBJ databases">
        <title>Sequencing the genomes of 1000 actinobacteria strains.</title>
        <authorList>
            <person name="Klenk H.-P."/>
        </authorList>
    </citation>
    <scope>NUCLEOTIDE SEQUENCE [LARGE SCALE GENOMIC DNA]</scope>
    <source>
        <strain evidence="2 3">DSM 45510</strain>
    </source>
</reference>
<dbReference type="RefSeq" id="WP_209667952.1">
    <property type="nucleotide sequence ID" value="NZ_JAGGMS010000001.1"/>
</dbReference>
<sequence>MSTAPPLVSTITTWCATEAAVRGQDHAAATYAGTIPAAATYTAGGLGAPPGVLDLDEEDLSLLAELAGQARHRLETWQRTGWLSPADRDRLLFTARAALAGAPHEDPAERLAAAESLEALERWCAQAPDEPPAEAGPPAAEPVQGELFALPG</sequence>
<evidence type="ECO:0008006" key="4">
    <source>
        <dbReference type="Google" id="ProtNLM"/>
    </source>
</evidence>
<dbReference type="Proteomes" id="UP000741013">
    <property type="component" value="Unassembled WGS sequence"/>
</dbReference>